<dbReference type="InterPro" id="IPR022346">
    <property type="entry name" value="T2SS_GspH"/>
</dbReference>
<dbReference type="RefSeq" id="WP_153741477.1">
    <property type="nucleotide sequence ID" value="NZ_WBMP01000019.1"/>
</dbReference>
<feature type="domain" description="General secretion pathway GspH" evidence="13">
    <location>
        <begin position="47"/>
        <end position="162"/>
    </location>
</feature>
<sequence>MRHIKAGTGFSLLELLIALAIVSIIATYAAPSFNNLLKEFARRSNTSNLVALINTARHTAIQKQTSVTLCPIDSANTCTKNWERPVTAFFDPNRNKKIDSDEVIIRQLLPEQSGFLNGRTGIRDYFRFRPSGLAREAIGSIVWCPRDRDNRYASHISINMGGRPRTASDTDGDGIVEDASGNPTSCT</sequence>
<dbReference type="Pfam" id="PF12019">
    <property type="entry name" value="GspH"/>
    <property type="match status" value="1"/>
</dbReference>
<keyword evidence="6 12" id="KW-0812">Transmembrane</keyword>
<organism evidence="14 15">
    <name type="scientific">Marinobacter nauticus</name>
    <name type="common">Marinobacter hydrocarbonoclasticus</name>
    <name type="synonym">Marinobacter aquaeolei</name>
    <dbReference type="NCBI Taxonomy" id="2743"/>
    <lineage>
        <taxon>Bacteria</taxon>
        <taxon>Pseudomonadati</taxon>
        <taxon>Pseudomonadota</taxon>
        <taxon>Gammaproteobacteria</taxon>
        <taxon>Pseudomonadales</taxon>
        <taxon>Marinobacteraceae</taxon>
        <taxon>Marinobacter</taxon>
    </lineage>
</organism>
<dbReference type="GO" id="GO:0015627">
    <property type="term" value="C:type II protein secretion system complex"/>
    <property type="evidence" value="ECO:0007669"/>
    <property type="project" value="InterPro"/>
</dbReference>
<dbReference type="GO" id="GO:0015628">
    <property type="term" value="P:protein secretion by the type II secretion system"/>
    <property type="evidence" value="ECO:0007669"/>
    <property type="project" value="InterPro"/>
</dbReference>
<evidence type="ECO:0000256" key="3">
    <source>
        <dbReference type="ARBA" id="ARBA00022475"/>
    </source>
</evidence>
<keyword evidence="7 12" id="KW-1133">Transmembrane helix</keyword>
<comment type="similarity">
    <text evidence="9">Belongs to the GSP H family.</text>
</comment>
<name>A0A833JLW2_MARNT</name>
<evidence type="ECO:0000256" key="10">
    <source>
        <dbReference type="ARBA" id="ARBA00030775"/>
    </source>
</evidence>
<evidence type="ECO:0000256" key="1">
    <source>
        <dbReference type="ARBA" id="ARBA00004377"/>
    </source>
</evidence>
<gene>
    <name evidence="14" type="ORF">F6453_3365</name>
</gene>
<comment type="subcellular location">
    <subcellularLocation>
        <location evidence="1">Cell inner membrane</location>
        <topology evidence="1">Single-pass membrane protein</topology>
    </subcellularLocation>
</comment>
<dbReference type="InterPro" id="IPR012902">
    <property type="entry name" value="N_methyl_site"/>
</dbReference>
<accession>A0A833JLW2</accession>
<evidence type="ECO:0000313" key="14">
    <source>
        <dbReference type="EMBL" id="KAE8544242.1"/>
    </source>
</evidence>
<dbReference type="Gene3D" id="3.55.40.10">
    <property type="entry name" value="minor pseudopilin epsh domain"/>
    <property type="match status" value="1"/>
</dbReference>
<proteinExistence type="inferred from homology"/>
<keyword evidence="3" id="KW-1003">Cell membrane</keyword>
<protein>
    <recommendedName>
        <fullName evidence="2">Type II secretion system protein H</fullName>
    </recommendedName>
    <alternativeName>
        <fullName evidence="10">General secretion pathway protein H</fullName>
    </alternativeName>
</protein>
<evidence type="ECO:0000256" key="7">
    <source>
        <dbReference type="ARBA" id="ARBA00022989"/>
    </source>
</evidence>
<feature type="transmembrane region" description="Helical" evidence="12">
    <location>
        <begin position="12"/>
        <end position="30"/>
    </location>
</feature>
<evidence type="ECO:0000313" key="15">
    <source>
        <dbReference type="Proteomes" id="UP000469950"/>
    </source>
</evidence>
<evidence type="ECO:0000256" key="2">
    <source>
        <dbReference type="ARBA" id="ARBA00021549"/>
    </source>
</evidence>
<dbReference type="EMBL" id="WBMP01000019">
    <property type="protein sequence ID" value="KAE8544242.1"/>
    <property type="molecule type" value="Genomic_DNA"/>
</dbReference>
<dbReference type="SUPFAM" id="SSF54523">
    <property type="entry name" value="Pili subunits"/>
    <property type="match status" value="1"/>
</dbReference>
<dbReference type="Proteomes" id="UP000469950">
    <property type="component" value="Unassembled WGS sequence"/>
</dbReference>
<evidence type="ECO:0000259" key="13">
    <source>
        <dbReference type="Pfam" id="PF12019"/>
    </source>
</evidence>
<keyword evidence="8 12" id="KW-0472">Membrane</keyword>
<dbReference type="AlphaFoldDB" id="A0A833JLW2"/>
<reference evidence="14 15" key="1">
    <citation type="submission" date="2019-10" db="EMBL/GenBank/DDBJ databases">
        <title>Draft genome sequence of Marinobacter hydrocarbonoclasticus NCT7M from the microbiome of the marine copepod.</title>
        <authorList>
            <person name="Nuttall R."/>
            <person name="Sharma G."/>
            <person name="Moisander P."/>
        </authorList>
    </citation>
    <scope>NUCLEOTIDE SEQUENCE [LARGE SCALE GENOMIC DNA]</scope>
    <source>
        <strain evidence="14 15">NCT7M</strain>
    </source>
</reference>
<evidence type="ECO:0000256" key="11">
    <source>
        <dbReference type="SAM" id="MobiDB-lite"/>
    </source>
</evidence>
<dbReference type="GO" id="GO:0005886">
    <property type="term" value="C:plasma membrane"/>
    <property type="evidence" value="ECO:0007669"/>
    <property type="project" value="UniProtKB-SubCell"/>
</dbReference>
<evidence type="ECO:0000256" key="6">
    <source>
        <dbReference type="ARBA" id="ARBA00022692"/>
    </source>
</evidence>
<dbReference type="NCBIfam" id="TIGR02532">
    <property type="entry name" value="IV_pilin_GFxxxE"/>
    <property type="match status" value="1"/>
</dbReference>
<evidence type="ECO:0000256" key="9">
    <source>
        <dbReference type="ARBA" id="ARBA00025772"/>
    </source>
</evidence>
<comment type="caution">
    <text evidence="14">The sequence shown here is derived from an EMBL/GenBank/DDBJ whole genome shotgun (WGS) entry which is preliminary data.</text>
</comment>
<keyword evidence="5" id="KW-0997">Cell inner membrane</keyword>
<feature type="region of interest" description="Disordered" evidence="11">
    <location>
        <begin position="159"/>
        <end position="187"/>
    </location>
</feature>
<evidence type="ECO:0000256" key="12">
    <source>
        <dbReference type="SAM" id="Phobius"/>
    </source>
</evidence>
<evidence type="ECO:0000256" key="5">
    <source>
        <dbReference type="ARBA" id="ARBA00022519"/>
    </source>
</evidence>
<keyword evidence="4" id="KW-0488">Methylation</keyword>
<evidence type="ECO:0000256" key="4">
    <source>
        <dbReference type="ARBA" id="ARBA00022481"/>
    </source>
</evidence>
<dbReference type="InterPro" id="IPR045584">
    <property type="entry name" value="Pilin-like"/>
</dbReference>
<dbReference type="Pfam" id="PF07963">
    <property type="entry name" value="N_methyl"/>
    <property type="match status" value="1"/>
</dbReference>
<evidence type="ECO:0000256" key="8">
    <source>
        <dbReference type="ARBA" id="ARBA00023136"/>
    </source>
</evidence>